<sequence length="400" mass="46604">MQKNKKGSLENLENGLARARAAIRQAVEKRNYSSFREENYIPRGVVYRNSYAFHQLSAFHQSHIEMEKRFKIWVYKEGEPPIFHGGPAVDIYGIEGQFIHEMEIGNNHFIARHPDEAHMFLIPISISNIISFVYRPLVTFSRDELQRVAVDYISVVADKYPYWNRSNGGDHFFVSCHDWAPEISIKNPELFKNFIRVLCNANNSESFRPQRDVSLPEIKIPRGKLGPPLVGLPPSNRTILAFFAGGCHGYIRKVMLEYWKEKDNEVQVHEYLDGKKNDYFKLMGSSKFCLCPSGYEVASPRVVAAIQLGCVPVIISENYSLPFSDVLDWSKFSVHIPAKRIPEIKIILKEISERRYLMLQERVMQVRRHFMLNKPMKPYDMMHMLLHSIWLRRLNLRLSN</sequence>
<keyword evidence="5" id="KW-0333">Golgi apparatus</keyword>
<dbReference type="PANTHER" id="PTHR11062">
    <property type="entry name" value="EXOSTOSIN HEPARAN SULFATE GLYCOSYLTRANSFERASE -RELATED"/>
    <property type="match status" value="1"/>
</dbReference>
<organism evidence="7 8">
    <name type="scientific">Jatropha curcas</name>
    <name type="common">Barbados nut</name>
    <dbReference type="NCBI Taxonomy" id="180498"/>
    <lineage>
        <taxon>Eukaryota</taxon>
        <taxon>Viridiplantae</taxon>
        <taxon>Streptophyta</taxon>
        <taxon>Embryophyta</taxon>
        <taxon>Tracheophyta</taxon>
        <taxon>Spermatophyta</taxon>
        <taxon>Magnoliopsida</taxon>
        <taxon>eudicotyledons</taxon>
        <taxon>Gunneridae</taxon>
        <taxon>Pentapetalae</taxon>
        <taxon>rosids</taxon>
        <taxon>fabids</taxon>
        <taxon>Malpighiales</taxon>
        <taxon>Euphorbiaceae</taxon>
        <taxon>Crotonoideae</taxon>
        <taxon>Jatropheae</taxon>
        <taxon>Jatropha</taxon>
    </lineage>
</organism>
<evidence type="ECO:0000256" key="5">
    <source>
        <dbReference type="ARBA" id="ARBA00023034"/>
    </source>
</evidence>
<dbReference type="EMBL" id="KK914308">
    <property type="protein sequence ID" value="KDP42268.1"/>
    <property type="molecule type" value="Genomic_DNA"/>
</dbReference>
<reference evidence="7 8" key="1">
    <citation type="journal article" date="2014" name="PLoS ONE">
        <title>Global Analysis of Gene Expression Profiles in Physic Nut (Jatropha curcas L.) Seedlings Exposed to Salt Stress.</title>
        <authorList>
            <person name="Zhang L."/>
            <person name="Zhang C."/>
            <person name="Wu P."/>
            <person name="Chen Y."/>
            <person name="Li M."/>
            <person name="Jiang H."/>
            <person name="Wu G."/>
        </authorList>
    </citation>
    <scope>NUCLEOTIDE SEQUENCE [LARGE SCALE GENOMIC DNA]</scope>
    <source>
        <strain evidence="8">cv. GZQX0401</strain>
        <tissue evidence="7">Young leaves</tissue>
    </source>
</reference>
<dbReference type="Proteomes" id="UP000027138">
    <property type="component" value="Unassembled WGS sequence"/>
</dbReference>
<evidence type="ECO:0000259" key="6">
    <source>
        <dbReference type="Pfam" id="PF03016"/>
    </source>
</evidence>
<dbReference type="AlphaFoldDB" id="A0A067L4Z2"/>
<comment type="similarity">
    <text evidence="2">Belongs to the glycosyltransferase 47 family.</text>
</comment>
<dbReference type="GO" id="GO:0016757">
    <property type="term" value="F:glycosyltransferase activity"/>
    <property type="evidence" value="ECO:0007669"/>
    <property type="project" value="UniProtKB-KW"/>
</dbReference>
<dbReference type="STRING" id="180498.A0A067L4Z2"/>
<evidence type="ECO:0000256" key="4">
    <source>
        <dbReference type="ARBA" id="ARBA00022968"/>
    </source>
</evidence>
<gene>
    <name evidence="7" type="ORF">JCGZ_01592</name>
</gene>
<keyword evidence="4" id="KW-0735">Signal-anchor</keyword>
<dbReference type="InterPro" id="IPR040911">
    <property type="entry name" value="Exostosin_GT47"/>
</dbReference>
<dbReference type="PANTHER" id="PTHR11062:SF267">
    <property type="entry name" value="EXOSTOSIN FAMILY PROTEIN"/>
    <property type="match status" value="1"/>
</dbReference>
<name>A0A067L4Z2_JATCU</name>
<feature type="domain" description="Exostosin GT47" evidence="6">
    <location>
        <begin position="66"/>
        <end position="350"/>
    </location>
</feature>
<dbReference type="OrthoDB" id="1924787at2759"/>
<evidence type="ECO:0000256" key="2">
    <source>
        <dbReference type="ARBA" id="ARBA00010271"/>
    </source>
</evidence>
<protein>
    <recommendedName>
        <fullName evidence="6">Exostosin GT47 domain-containing protein</fullName>
    </recommendedName>
</protein>
<keyword evidence="3" id="KW-0328">Glycosyltransferase</keyword>
<comment type="subcellular location">
    <subcellularLocation>
        <location evidence="1">Golgi apparatus membrane</location>
        <topology evidence="1">Single-pass type II membrane protein</topology>
    </subcellularLocation>
</comment>
<accession>A0A067L4Z2</accession>
<keyword evidence="8" id="KW-1185">Reference proteome</keyword>
<evidence type="ECO:0000313" key="8">
    <source>
        <dbReference type="Proteomes" id="UP000027138"/>
    </source>
</evidence>
<evidence type="ECO:0000256" key="3">
    <source>
        <dbReference type="ARBA" id="ARBA00022676"/>
    </source>
</evidence>
<keyword evidence="3" id="KW-0808">Transferase</keyword>
<dbReference type="Pfam" id="PF03016">
    <property type="entry name" value="Exostosin_GT47"/>
    <property type="match status" value="1"/>
</dbReference>
<proteinExistence type="inferred from homology"/>
<dbReference type="InterPro" id="IPR004263">
    <property type="entry name" value="Exostosin"/>
</dbReference>
<evidence type="ECO:0000256" key="1">
    <source>
        <dbReference type="ARBA" id="ARBA00004323"/>
    </source>
</evidence>
<dbReference type="GO" id="GO:0000139">
    <property type="term" value="C:Golgi membrane"/>
    <property type="evidence" value="ECO:0007669"/>
    <property type="project" value="UniProtKB-SubCell"/>
</dbReference>
<evidence type="ECO:0000313" key="7">
    <source>
        <dbReference type="EMBL" id="KDP42268.1"/>
    </source>
</evidence>
<keyword evidence="4" id="KW-0812">Transmembrane</keyword>